<sequence length="298" mass="34003">MPRKPKPFVSYVKLKKWGRYYAALTLLLGFAAVNSGNNLLYFFLAALLSIMALSGFISYLSLKSIQLSITPPEELYAKTINYLKVKVKNRGFLPLFLIYAKKSDKERVLFDIIPPSGSKEGLLPYFFEKRGYNKVESIFVGTTFPLSFTIREMYYPLNLNLLVFPHIHKIKREVKVENPENTGWGVESSKEGAIGDFMGLREYTFQDKISRIHWKKIKDEKLYVKKFEDENFQVLSLDISSNATEEEIEKVASLAVHFLELGHSVGLKIDGKTAIPPDSGIQQKIKILQKLALLGYES</sequence>
<dbReference type="EMBL" id="DTGG01000100">
    <property type="protein sequence ID" value="HFZ09116.1"/>
    <property type="molecule type" value="Genomic_DNA"/>
</dbReference>
<evidence type="ECO:0000256" key="1">
    <source>
        <dbReference type="SAM" id="Phobius"/>
    </source>
</evidence>
<keyword evidence="1" id="KW-1133">Transmembrane helix</keyword>
<feature type="transmembrane region" description="Helical" evidence="1">
    <location>
        <begin position="42"/>
        <end position="62"/>
    </location>
</feature>
<keyword evidence="1" id="KW-0812">Transmembrane</keyword>
<evidence type="ECO:0000313" key="2">
    <source>
        <dbReference type="EMBL" id="HFZ09116.1"/>
    </source>
</evidence>
<reference evidence="2" key="1">
    <citation type="journal article" date="2020" name="mSystems">
        <title>Genome- and Community-Level Interaction Insights into Carbon Utilization and Element Cycling Functions of Hydrothermarchaeota in Hydrothermal Sediment.</title>
        <authorList>
            <person name="Zhou Z."/>
            <person name="Liu Y."/>
            <person name="Xu W."/>
            <person name="Pan J."/>
            <person name="Luo Z.H."/>
            <person name="Li M."/>
        </authorList>
    </citation>
    <scope>NUCLEOTIDE SEQUENCE [LARGE SCALE GENOMIC DNA]</scope>
    <source>
        <strain evidence="2">SpSt-757</strain>
    </source>
</reference>
<organism evidence="2">
    <name type="scientific">candidate division CPR3 bacterium</name>
    <dbReference type="NCBI Taxonomy" id="2268181"/>
    <lineage>
        <taxon>Bacteria</taxon>
        <taxon>Bacteria division CPR3</taxon>
    </lineage>
</organism>
<name>A0A7V3N4K4_UNCC3</name>
<keyword evidence="1" id="KW-0472">Membrane</keyword>
<comment type="caution">
    <text evidence="2">The sequence shown here is derived from an EMBL/GenBank/DDBJ whole genome shotgun (WGS) entry which is preliminary data.</text>
</comment>
<proteinExistence type="predicted"/>
<gene>
    <name evidence="2" type="ORF">ENV41_03170</name>
</gene>
<dbReference type="PANTHER" id="PTHR34351">
    <property type="entry name" value="SLR1927 PROTEIN-RELATED"/>
    <property type="match status" value="1"/>
</dbReference>
<dbReference type="AlphaFoldDB" id="A0A7V3N4K4"/>
<dbReference type="PANTHER" id="PTHR34351:SF1">
    <property type="entry name" value="SLR1927 PROTEIN"/>
    <property type="match status" value="1"/>
</dbReference>
<accession>A0A7V3N4K4</accession>
<protein>
    <submittedName>
        <fullName evidence="2">DUF58 domain-containing protein</fullName>
    </submittedName>
</protein>
<feature type="transmembrane region" description="Helical" evidence="1">
    <location>
        <begin position="20"/>
        <end position="36"/>
    </location>
</feature>